<evidence type="ECO:0008006" key="4">
    <source>
        <dbReference type="Google" id="ProtNLM"/>
    </source>
</evidence>
<evidence type="ECO:0000256" key="1">
    <source>
        <dbReference type="SAM" id="SignalP"/>
    </source>
</evidence>
<feature type="chain" id="PRO_5005290864" description="Lipoprotein" evidence="1">
    <location>
        <begin position="24"/>
        <end position="224"/>
    </location>
</feature>
<name>A0A0J7LP79_9FLAO</name>
<protein>
    <recommendedName>
        <fullName evidence="4">Lipoprotein</fullName>
    </recommendedName>
</protein>
<dbReference type="EMBL" id="LFNG01000012">
    <property type="protein sequence ID" value="KMQ70885.1"/>
    <property type="molecule type" value="Genomic_DNA"/>
</dbReference>
<dbReference type="OrthoDB" id="1341110at2"/>
<accession>A0A0J7LP79</accession>
<proteinExistence type="predicted"/>
<organism evidence="2 3">
    <name type="scientific">Chryseobacterium koreense CCUG 49689</name>
    <dbReference type="NCBI Taxonomy" id="1304281"/>
    <lineage>
        <taxon>Bacteria</taxon>
        <taxon>Pseudomonadati</taxon>
        <taxon>Bacteroidota</taxon>
        <taxon>Flavobacteriia</taxon>
        <taxon>Flavobacteriales</taxon>
        <taxon>Weeksellaceae</taxon>
        <taxon>Chryseobacterium group</taxon>
        <taxon>Chryseobacterium</taxon>
    </lineage>
</organism>
<evidence type="ECO:0000313" key="3">
    <source>
        <dbReference type="Proteomes" id="UP000035900"/>
    </source>
</evidence>
<evidence type="ECO:0000313" key="2">
    <source>
        <dbReference type="EMBL" id="KMQ70885.1"/>
    </source>
</evidence>
<dbReference type="RefSeq" id="WP_048499832.1">
    <property type="nucleotide sequence ID" value="NZ_LFNG01000012.1"/>
</dbReference>
<reference evidence="2 3" key="1">
    <citation type="journal article" date="2004" name="Int. J. Syst. Evol. Microbiol.">
        <title>Kaistella koreensis gen. nov., sp. nov., a novel member of the Chryseobacterium-Bergeyella-Riemerella branch.</title>
        <authorList>
            <person name="Kim M.K."/>
            <person name="Im W.T."/>
            <person name="Shin Y.K."/>
            <person name="Lim J.H."/>
            <person name="Kim S.H."/>
            <person name="Lee B.C."/>
            <person name="Park M.Y."/>
            <person name="Lee K.Y."/>
            <person name="Lee S.T."/>
        </authorList>
    </citation>
    <scope>NUCLEOTIDE SEQUENCE [LARGE SCALE GENOMIC DNA]</scope>
    <source>
        <strain evidence="2 3">CCUG 49689</strain>
    </source>
</reference>
<dbReference type="PATRIC" id="fig|1304281.5.peg.2080"/>
<gene>
    <name evidence="2" type="ORF">ACM44_09660</name>
</gene>
<dbReference type="Proteomes" id="UP000035900">
    <property type="component" value="Unassembled WGS sequence"/>
</dbReference>
<keyword evidence="3" id="KW-1185">Reference proteome</keyword>
<dbReference type="PROSITE" id="PS51257">
    <property type="entry name" value="PROKAR_LIPOPROTEIN"/>
    <property type="match status" value="1"/>
</dbReference>
<dbReference type="AlphaFoldDB" id="A0A0J7LP79"/>
<keyword evidence="1" id="KW-0732">Signal</keyword>
<dbReference type="STRING" id="1304281.ACM44_09660"/>
<sequence>MKNINFYTVIALLLLLTSCQVQVPMNAEYLKKPSRVGLYVNVSEPQKYREGSQGLLDLALTSGDKYQPVLDLAKKQLDPKQKLIDMYSEILRSKGKEVVIIDEKFDPKNVQKFKDEKAEGKKYSNIDFRPLKDKYQIDEVAFINLNWGLMISYYSMIETGRAGYVNFDNRLVNLADNSLYFANDNMKNIPINGKWNVGPNYENAINKISETLNQAIEVEKNLYK</sequence>
<feature type="signal peptide" evidence="1">
    <location>
        <begin position="1"/>
        <end position="23"/>
    </location>
</feature>
<comment type="caution">
    <text evidence="2">The sequence shown here is derived from an EMBL/GenBank/DDBJ whole genome shotgun (WGS) entry which is preliminary data.</text>
</comment>